<name>A0A7S1ZJW3_TRICV</name>
<protein>
    <submittedName>
        <fullName evidence="1">Uncharacterized protein</fullName>
    </submittedName>
</protein>
<proteinExistence type="predicted"/>
<reference evidence="1" key="1">
    <citation type="submission" date="2021-01" db="EMBL/GenBank/DDBJ databases">
        <authorList>
            <person name="Corre E."/>
            <person name="Pelletier E."/>
            <person name="Niang G."/>
            <person name="Scheremetjew M."/>
            <person name="Finn R."/>
            <person name="Kale V."/>
            <person name="Holt S."/>
            <person name="Cochrane G."/>
            <person name="Meng A."/>
            <person name="Brown T."/>
            <person name="Cohen L."/>
        </authorList>
    </citation>
    <scope>NUCLEOTIDE SEQUENCE</scope>
    <source>
        <strain evidence="1">Grunow 1884</strain>
    </source>
</reference>
<sequence>MFCALQSCSWKQVTHAYNALIDRTKSALRKWSGEIDEMSQSAKEVGIRDGYREAQILGNFRSYEWFDEYLPQEERFIANCNTSFCICTKRGLIWSENKLPSGLRI</sequence>
<evidence type="ECO:0000313" key="1">
    <source>
        <dbReference type="EMBL" id="CAD9340733.1"/>
    </source>
</evidence>
<organism evidence="1">
    <name type="scientific">Trieres chinensis</name>
    <name type="common">Marine centric diatom</name>
    <name type="synonym">Odontella sinensis</name>
    <dbReference type="NCBI Taxonomy" id="1514140"/>
    <lineage>
        <taxon>Eukaryota</taxon>
        <taxon>Sar</taxon>
        <taxon>Stramenopiles</taxon>
        <taxon>Ochrophyta</taxon>
        <taxon>Bacillariophyta</taxon>
        <taxon>Mediophyceae</taxon>
        <taxon>Biddulphiophycidae</taxon>
        <taxon>Eupodiscales</taxon>
        <taxon>Parodontellaceae</taxon>
        <taxon>Trieres</taxon>
    </lineage>
</organism>
<dbReference type="AlphaFoldDB" id="A0A7S1ZJW3"/>
<accession>A0A7S1ZJW3</accession>
<gene>
    <name evidence="1" type="ORF">OSIN01602_LOCUS10807</name>
</gene>
<dbReference type="EMBL" id="HBGO01018847">
    <property type="protein sequence ID" value="CAD9340733.1"/>
    <property type="molecule type" value="Transcribed_RNA"/>
</dbReference>